<proteinExistence type="predicted"/>
<organism evidence="2 3">
    <name type="scientific">Candidatus Marsarchaeota G2 archaeon ECH_B_3</name>
    <dbReference type="NCBI Taxonomy" id="1978161"/>
    <lineage>
        <taxon>Archaea</taxon>
        <taxon>Candidatus Marsarchaeota</taxon>
        <taxon>Candidatus Marsarchaeota group 2</taxon>
    </lineage>
</organism>
<sequence>MSISSEEVIMVLSENSWFLSRKFARITLREVMSDAYIASRYLSRSYSRETAEALVPCARNFLSAVGLWR</sequence>
<reference evidence="2 3" key="1">
    <citation type="submission" date="2017-04" db="EMBL/GenBank/DDBJ databases">
        <title>Novel microbial lineages endemic to geothermal iron-oxide mats fill important gaps in the evolutionary history of Archaea.</title>
        <authorList>
            <person name="Jay Z.J."/>
            <person name="Beam J.P."/>
            <person name="Dlakic M."/>
            <person name="Rusch D.B."/>
            <person name="Kozubal M.A."/>
            <person name="Inskeep W.P."/>
        </authorList>
    </citation>
    <scope>NUCLEOTIDE SEQUENCE [LARGE SCALE GENOMIC DNA]</scope>
    <source>
        <strain evidence="2">ECH_B_3</strain>
    </source>
</reference>
<evidence type="ECO:0000259" key="1">
    <source>
        <dbReference type="Pfam" id="PF05168"/>
    </source>
</evidence>
<dbReference type="InterPro" id="IPR007842">
    <property type="entry name" value="HEPN_dom"/>
</dbReference>
<dbReference type="EMBL" id="NEXI01000021">
    <property type="protein sequence ID" value="PSN99031.1"/>
    <property type="molecule type" value="Genomic_DNA"/>
</dbReference>
<feature type="domain" description="HEPN" evidence="1">
    <location>
        <begin position="27"/>
        <end position="65"/>
    </location>
</feature>
<dbReference type="AlphaFoldDB" id="A0A2R6BK75"/>
<protein>
    <recommendedName>
        <fullName evidence="1">HEPN domain-containing protein</fullName>
    </recommendedName>
</protein>
<gene>
    <name evidence="2" type="ORF">B9Q07_07950</name>
</gene>
<name>A0A2R6BK75_9ARCH</name>
<accession>A0A2R6BK75</accession>
<dbReference type="Proteomes" id="UP000241972">
    <property type="component" value="Unassembled WGS sequence"/>
</dbReference>
<comment type="caution">
    <text evidence="2">The sequence shown here is derived from an EMBL/GenBank/DDBJ whole genome shotgun (WGS) entry which is preliminary data.</text>
</comment>
<dbReference type="Pfam" id="PF05168">
    <property type="entry name" value="HEPN"/>
    <property type="match status" value="1"/>
</dbReference>
<evidence type="ECO:0000313" key="2">
    <source>
        <dbReference type="EMBL" id="PSN99031.1"/>
    </source>
</evidence>
<evidence type="ECO:0000313" key="3">
    <source>
        <dbReference type="Proteomes" id="UP000241972"/>
    </source>
</evidence>